<gene>
    <name evidence="3" type="ORF">BCR44DRAFT_1426467</name>
</gene>
<dbReference type="InterPro" id="IPR050910">
    <property type="entry name" value="JMJD6_ArgDemeth/LysHydrox"/>
</dbReference>
<evidence type="ECO:0000313" key="4">
    <source>
        <dbReference type="Proteomes" id="UP000193411"/>
    </source>
</evidence>
<dbReference type="EMBL" id="MCFL01000005">
    <property type="protein sequence ID" value="ORZ39403.1"/>
    <property type="molecule type" value="Genomic_DNA"/>
</dbReference>
<dbReference type="GO" id="GO:0045905">
    <property type="term" value="P:positive regulation of translational termination"/>
    <property type="evidence" value="ECO:0007669"/>
    <property type="project" value="TreeGrafter"/>
</dbReference>
<name>A0A1Y2I0A0_9FUNG</name>
<dbReference type="STRING" id="765915.A0A1Y2I0A0"/>
<dbReference type="InterPro" id="IPR003347">
    <property type="entry name" value="JmjC_dom"/>
</dbReference>
<reference evidence="3 4" key="1">
    <citation type="submission" date="2016-07" db="EMBL/GenBank/DDBJ databases">
        <title>Pervasive Adenine N6-methylation of Active Genes in Fungi.</title>
        <authorList>
            <consortium name="DOE Joint Genome Institute"/>
            <person name="Mondo S.J."/>
            <person name="Dannebaum R.O."/>
            <person name="Kuo R.C."/>
            <person name="Labutti K."/>
            <person name="Haridas S."/>
            <person name="Kuo A."/>
            <person name="Salamov A."/>
            <person name="Ahrendt S.R."/>
            <person name="Lipzen A."/>
            <person name="Sullivan W."/>
            <person name="Andreopoulos W.B."/>
            <person name="Clum A."/>
            <person name="Lindquist E."/>
            <person name="Daum C."/>
            <person name="Ramamoorthy G.K."/>
            <person name="Gryganskyi A."/>
            <person name="Culley D."/>
            <person name="Magnuson J.K."/>
            <person name="James T.Y."/>
            <person name="O'Malley M.A."/>
            <person name="Stajich J.E."/>
            <person name="Spatafora J.W."/>
            <person name="Visel A."/>
            <person name="Grigoriev I.V."/>
        </authorList>
    </citation>
    <scope>NUCLEOTIDE SEQUENCE [LARGE SCALE GENOMIC DNA]</scope>
    <source>
        <strain evidence="3 4">PL171</strain>
    </source>
</reference>
<dbReference type="GO" id="GO:0005737">
    <property type="term" value="C:cytoplasm"/>
    <property type="evidence" value="ECO:0007669"/>
    <property type="project" value="TreeGrafter"/>
</dbReference>
<dbReference type="Gene3D" id="2.60.120.650">
    <property type="entry name" value="Cupin"/>
    <property type="match status" value="1"/>
</dbReference>
<keyword evidence="4" id="KW-1185">Reference proteome</keyword>
<protein>
    <recommendedName>
        <fullName evidence="2">JmjC domain-containing protein</fullName>
    </recommendedName>
</protein>
<dbReference type="OrthoDB" id="424465at2759"/>
<evidence type="ECO:0000256" key="1">
    <source>
        <dbReference type="SAM" id="MobiDB-lite"/>
    </source>
</evidence>
<feature type="region of interest" description="Disordered" evidence="1">
    <location>
        <begin position="1"/>
        <end position="30"/>
    </location>
</feature>
<proteinExistence type="predicted"/>
<dbReference type="GO" id="GO:0016706">
    <property type="term" value="F:2-oxoglutarate-dependent dioxygenase activity"/>
    <property type="evidence" value="ECO:0007669"/>
    <property type="project" value="TreeGrafter"/>
</dbReference>
<evidence type="ECO:0000313" key="3">
    <source>
        <dbReference type="EMBL" id="ORZ39403.1"/>
    </source>
</evidence>
<comment type="caution">
    <text evidence="3">The sequence shown here is derived from an EMBL/GenBank/DDBJ whole genome shotgun (WGS) entry which is preliminary data.</text>
</comment>
<sequence>MDSAHDMLAQPSPASDAYARDHSSTGKPTFPRLDAATLTYSTFVREHFIPNLPAIISSELTSSWRARREWVVQHTDGSLGPNLDRIQQLFGHAKADVADCLTRWYSDQEKTEMSVSEFVECWRRRLHASPGKDEDEWLGYLKDWHFVREFGAEYTAYDVPEVFKDDWLNLWYDNRTDTSDDYRFVYMGCKGTWTPFHADVLRSYSWSSNICGRKRWLFFPPGQEHLFTDSFGDHVYSVQGPIDAKRFPRFDEAVSIEVIQEAGETVFVPSGWFHQVWNLEDTISINHNWANCFNWDFVVQSVLDELAKIQQSIGHVRDTMSDQEWHDHCQLMLRSLAGIDSAGVRQWAEAVAKPVVTLDMLANFQGNEDEFSELLTRFEQGMLIRTRK</sequence>
<organism evidence="3 4">
    <name type="scientific">Catenaria anguillulae PL171</name>
    <dbReference type="NCBI Taxonomy" id="765915"/>
    <lineage>
        <taxon>Eukaryota</taxon>
        <taxon>Fungi</taxon>
        <taxon>Fungi incertae sedis</taxon>
        <taxon>Blastocladiomycota</taxon>
        <taxon>Blastocladiomycetes</taxon>
        <taxon>Blastocladiales</taxon>
        <taxon>Catenariaceae</taxon>
        <taxon>Catenaria</taxon>
    </lineage>
</organism>
<dbReference type="SMART" id="SM00558">
    <property type="entry name" value="JmjC"/>
    <property type="match status" value="1"/>
</dbReference>
<dbReference type="PANTHER" id="PTHR12480">
    <property type="entry name" value="ARGININE DEMETHYLASE AND LYSYL-HYDROXYLASE JMJD"/>
    <property type="match status" value="1"/>
</dbReference>
<dbReference type="AlphaFoldDB" id="A0A1Y2I0A0"/>
<evidence type="ECO:0000259" key="2">
    <source>
        <dbReference type="PROSITE" id="PS51184"/>
    </source>
</evidence>
<dbReference type="Pfam" id="PF02373">
    <property type="entry name" value="JmjC"/>
    <property type="match status" value="1"/>
</dbReference>
<dbReference type="PANTHER" id="PTHR12480:SF6">
    <property type="entry name" value="2-OXOGLUTARATE AND IRON-DEPENDENT OXYGENASE JMJD4"/>
    <property type="match status" value="1"/>
</dbReference>
<dbReference type="GO" id="GO:0005634">
    <property type="term" value="C:nucleus"/>
    <property type="evidence" value="ECO:0007669"/>
    <property type="project" value="TreeGrafter"/>
</dbReference>
<accession>A0A1Y2I0A0</accession>
<dbReference type="GO" id="GO:0043565">
    <property type="term" value="F:sequence-specific DNA binding"/>
    <property type="evidence" value="ECO:0007669"/>
    <property type="project" value="TreeGrafter"/>
</dbReference>
<feature type="domain" description="JmjC" evidence="2">
    <location>
        <begin position="148"/>
        <end position="306"/>
    </location>
</feature>
<dbReference type="PROSITE" id="PS51184">
    <property type="entry name" value="JMJC"/>
    <property type="match status" value="1"/>
</dbReference>
<dbReference type="SUPFAM" id="SSF51197">
    <property type="entry name" value="Clavaminate synthase-like"/>
    <property type="match status" value="1"/>
</dbReference>
<dbReference type="Proteomes" id="UP000193411">
    <property type="component" value="Unassembled WGS sequence"/>
</dbReference>